<dbReference type="InterPro" id="IPR004154">
    <property type="entry name" value="Anticodon-bd"/>
</dbReference>
<dbReference type="SUPFAM" id="SSF55681">
    <property type="entry name" value="Class II aaRS and biotin synthetases"/>
    <property type="match status" value="1"/>
</dbReference>
<dbReference type="PANTHER" id="PTHR11476">
    <property type="entry name" value="HISTIDYL-TRNA SYNTHETASE"/>
    <property type="match status" value="1"/>
</dbReference>
<gene>
    <name evidence="18" type="ORF">CHS0354_023713</name>
</gene>
<reference evidence="18" key="2">
    <citation type="journal article" date="2021" name="Genome Biol. Evol.">
        <title>Developing a high-quality reference genome for a parasitic bivalve with doubly uniparental inheritance (Bivalvia: Unionida).</title>
        <authorList>
            <person name="Smith C.H."/>
        </authorList>
    </citation>
    <scope>NUCLEOTIDE SEQUENCE</scope>
    <source>
        <strain evidence="18">CHS0354</strain>
        <tissue evidence="18">Mantle</tissue>
    </source>
</reference>
<dbReference type="InterPro" id="IPR001357">
    <property type="entry name" value="BRCT_dom"/>
</dbReference>
<dbReference type="SUPFAM" id="SSF56091">
    <property type="entry name" value="DNA ligase/mRNA capping enzyme, catalytic domain"/>
    <property type="match status" value="1"/>
</dbReference>
<keyword evidence="19" id="KW-1185">Reference proteome</keyword>
<dbReference type="NCBIfam" id="TIGR00575">
    <property type="entry name" value="dnlj"/>
    <property type="match status" value="1"/>
</dbReference>
<dbReference type="InterPro" id="IPR010994">
    <property type="entry name" value="RuvA_2-like"/>
</dbReference>
<evidence type="ECO:0000256" key="9">
    <source>
        <dbReference type="ARBA" id="ARBA00022840"/>
    </source>
</evidence>
<dbReference type="Pfam" id="PF13393">
    <property type="entry name" value="tRNA-synt_His"/>
    <property type="match status" value="1"/>
</dbReference>
<dbReference type="GO" id="GO:0006260">
    <property type="term" value="P:DNA replication"/>
    <property type="evidence" value="ECO:0007669"/>
    <property type="project" value="UniProtKB-KW"/>
</dbReference>
<keyword evidence="3" id="KW-0436">Ligase</keyword>
<keyword evidence="12" id="KW-0520">NAD</keyword>
<dbReference type="NCBIfam" id="TIGR00442">
    <property type="entry name" value="hisS"/>
    <property type="match status" value="1"/>
</dbReference>
<name>A0AAE0VLD1_9BIVA</name>
<keyword evidence="8" id="KW-0862">Zinc</keyword>
<dbReference type="InterPro" id="IPR041715">
    <property type="entry name" value="HisRS-like_core"/>
</dbReference>
<dbReference type="SMART" id="SM00532">
    <property type="entry name" value="LIGANc"/>
    <property type="match status" value="1"/>
</dbReference>
<dbReference type="PROSITE" id="PS50862">
    <property type="entry name" value="AA_TRNA_LIGASE_II"/>
    <property type="match status" value="1"/>
</dbReference>
<evidence type="ECO:0000256" key="15">
    <source>
        <dbReference type="ARBA" id="ARBA00047639"/>
    </source>
</evidence>
<feature type="domain" description="Aminoacyl-transfer RNA synthetases class-II family profile" evidence="17">
    <location>
        <begin position="542"/>
        <end position="853"/>
    </location>
</feature>
<dbReference type="InterPro" id="IPR015807">
    <property type="entry name" value="His-tRNA-ligase"/>
</dbReference>
<proteinExistence type="inferred from homology"/>
<dbReference type="GO" id="GO:0004821">
    <property type="term" value="F:histidine-tRNA ligase activity"/>
    <property type="evidence" value="ECO:0007669"/>
    <property type="project" value="UniProtKB-EC"/>
</dbReference>
<comment type="catalytic activity">
    <reaction evidence="14">
        <text>NAD(+) + (deoxyribonucleotide)n-3'-hydroxyl + 5'-phospho-(deoxyribonucleotide)m = (deoxyribonucleotide)n+m + AMP + beta-nicotinamide D-nucleotide.</text>
        <dbReference type="EC" id="6.5.1.2"/>
    </reaction>
</comment>
<evidence type="ECO:0000259" key="16">
    <source>
        <dbReference type="PROSITE" id="PS50172"/>
    </source>
</evidence>
<dbReference type="HAMAP" id="MF_00127">
    <property type="entry name" value="His_tRNA_synth"/>
    <property type="match status" value="1"/>
</dbReference>
<dbReference type="Gene3D" id="3.40.50.800">
    <property type="entry name" value="Anticodon-binding domain"/>
    <property type="match status" value="1"/>
</dbReference>
<dbReference type="CDD" id="cd17748">
    <property type="entry name" value="BRCT_DNA_ligase_like"/>
    <property type="match status" value="1"/>
</dbReference>
<comment type="catalytic activity">
    <reaction evidence="15">
        <text>tRNA(His) + L-histidine + ATP = L-histidyl-tRNA(His) + AMP + diphosphate + H(+)</text>
        <dbReference type="Rhea" id="RHEA:17313"/>
        <dbReference type="Rhea" id="RHEA-COMP:9665"/>
        <dbReference type="Rhea" id="RHEA-COMP:9689"/>
        <dbReference type="ChEBI" id="CHEBI:15378"/>
        <dbReference type="ChEBI" id="CHEBI:30616"/>
        <dbReference type="ChEBI" id="CHEBI:33019"/>
        <dbReference type="ChEBI" id="CHEBI:57595"/>
        <dbReference type="ChEBI" id="CHEBI:78442"/>
        <dbReference type="ChEBI" id="CHEBI:78527"/>
        <dbReference type="ChEBI" id="CHEBI:456215"/>
        <dbReference type="EC" id="6.1.1.21"/>
    </reaction>
</comment>
<evidence type="ECO:0000259" key="17">
    <source>
        <dbReference type="PROSITE" id="PS50862"/>
    </source>
</evidence>
<evidence type="ECO:0000256" key="13">
    <source>
        <dbReference type="ARBA" id="ARBA00023204"/>
    </source>
</evidence>
<dbReference type="HAMAP" id="MF_01588">
    <property type="entry name" value="DNA_ligase_A"/>
    <property type="match status" value="1"/>
</dbReference>
<keyword evidence="11" id="KW-0648">Protein biosynthesis</keyword>
<dbReference type="PANTHER" id="PTHR11476:SF7">
    <property type="entry name" value="HISTIDINE--TRNA LIGASE"/>
    <property type="match status" value="1"/>
</dbReference>
<evidence type="ECO:0000256" key="6">
    <source>
        <dbReference type="ARBA" id="ARBA00022741"/>
    </source>
</evidence>
<sequence length="964" mass="109220">MTRGNGVYGEDITKNIHEIKSIPMEIKSTKNPLIKELANSSFEVRGEVYIKLSDFNAINEIRRLKGEIEFQNPRNAAGGSLKLLDPLEVSSRKLSALFYYIDSHSPLLEKIESQYLRIQLLREIGFFINSNVYYSESLNEIYEKISNWYEVRRELDFEIDGAVIKVDNVNYWNILGETAKYPKWAIAYKFTSFKEKSQIVNVEFQVGRTGIITPVAELTPVKISGSIVSRASLYNIEEIKRLNIAIGDKVLVEKAGDVIPKILKLESPADSNLRKEIILPEFCPSCGTKLKVRKSVIGLFCENTMNCKQRIKAEILYFCSKEAMNIQFVGSSLISDLYDNGLISDIGDLYYLNENQLKHLNKIKDKSSNRILSSIRTSKGNSPVQILIGLGIEHVGEQIARKLLAKFESIKNLMNASIEDVLAVPNIGAVIAESVHNFFQQPHKKSVIHKLENVGFDFSKKDEPELINNSLNGKIFVFTGTLSSLKREDAKMKVKMLGGTTSDTISKETSYLVATETNSAKYKKAVAIGTKILSETDFLTMEKIIDSLKNIFKLYGFEPLETPHVEYAKVLMNEEIDDVQKQLYRFLDNGKRDVVLRYDHTVPLARFVVQNKSTLKFPYKRYSIGNVFRAESPQVGRYREFTQFDFDCIGSDSLFADIEILQMVSHSVTSIGKQKFKIRLNHRKIIKGLVKFLNVTEQESVVYRAIDKLNKIGVEGVSKILFAECHFTQNQIDTLLEFILPGTHFNPVDYHKSFLNSKIYNLEMQEGFSELQIIMDILKKFEAPEANYAPDFSIVRGLSYYSGVIYETVLCDNEELGSIASGGRYDNLTKKFSKDNLTGVGASIGIDRLLVHLEKNSTSSVSSNQIRVYIANLDNSAITGSFHLASMLRKENFVVDVSSQIKKISKHFEYADAKLYDYLIGYGEKELLNDKFTVSNLKTGVKTELHAFDALKVFLLASKKDKLN</sequence>
<dbReference type="InterPro" id="IPR004150">
    <property type="entry name" value="NAD_DNA_ligase_OB"/>
</dbReference>
<dbReference type="InterPro" id="IPR041663">
    <property type="entry name" value="DisA/LigA_HHH"/>
</dbReference>
<dbReference type="Pfam" id="PF03129">
    <property type="entry name" value="HGTP_anticodon"/>
    <property type="match status" value="1"/>
</dbReference>
<keyword evidence="13" id="KW-0234">DNA repair</keyword>
<dbReference type="InterPro" id="IPR013839">
    <property type="entry name" value="DNAligase_adenylation"/>
</dbReference>
<keyword evidence="10" id="KW-0460">Magnesium</keyword>
<dbReference type="InterPro" id="IPR033136">
    <property type="entry name" value="DNA_ligase_CS"/>
</dbReference>
<dbReference type="SUPFAM" id="SSF47781">
    <property type="entry name" value="RuvA domain 2-like"/>
    <property type="match status" value="1"/>
</dbReference>
<dbReference type="FunFam" id="2.40.50.140:FF:000012">
    <property type="entry name" value="DNA ligase"/>
    <property type="match status" value="1"/>
</dbReference>
<dbReference type="Pfam" id="PF12826">
    <property type="entry name" value="HHH_2"/>
    <property type="match status" value="1"/>
</dbReference>
<dbReference type="PROSITE" id="PS50172">
    <property type="entry name" value="BRCT"/>
    <property type="match status" value="1"/>
</dbReference>
<dbReference type="Pfam" id="PF01653">
    <property type="entry name" value="DNA_ligase_aden"/>
    <property type="match status" value="1"/>
</dbReference>
<evidence type="ECO:0000256" key="3">
    <source>
        <dbReference type="ARBA" id="ARBA00022598"/>
    </source>
</evidence>
<dbReference type="SUPFAM" id="SSF52113">
    <property type="entry name" value="BRCT domain"/>
    <property type="match status" value="1"/>
</dbReference>
<dbReference type="NCBIfam" id="NF005932">
    <property type="entry name" value="PRK07956.1"/>
    <property type="match status" value="1"/>
</dbReference>
<dbReference type="InterPro" id="IPR045864">
    <property type="entry name" value="aa-tRNA-synth_II/BPL/LPL"/>
</dbReference>
<reference evidence="18" key="1">
    <citation type="journal article" date="2021" name="Genome Biol. Evol.">
        <title>A High-Quality Reference Genome for a Parasitic Bivalve with Doubly Uniparental Inheritance (Bivalvia: Unionida).</title>
        <authorList>
            <person name="Smith C.H."/>
        </authorList>
    </citation>
    <scope>NUCLEOTIDE SEQUENCE</scope>
    <source>
        <strain evidence="18">CHS0354</strain>
    </source>
</reference>
<comment type="cofactor">
    <cofactor evidence="1">
        <name>Mg(2+)</name>
        <dbReference type="ChEBI" id="CHEBI:18420"/>
    </cofactor>
</comment>
<dbReference type="InterPro" id="IPR036621">
    <property type="entry name" value="Anticodon-bd_dom_sf"/>
</dbReference>
<evidence type="ECO:0008006" key="20">
    <source>
        <dbReference type="Google" id="ProtNLM"/>
    </source>
</evidence>
<evidence type="ECO:0000313" key="18">
    <source>
        <dbReference type="EMBL" id="KAK3582179.1"/>
    </source>
</evidence>
<evidence type="ECO:0000256" key="2">
    <source>
        <dbReference type="ARBA" id="ARBA00008226"/>
    </source>
</evidence>
<protein>
    <recommendedName>
        <fullName evidence="20">DNA ligase (NAD(+))</fullName>
    </recommendedName>
</protein>
<comment type="similarity">
    <text evidence="2">Belongs to the class-II aminoacyl-tRNA synthetase family.</text>
</comment>
<evidence type="ECO:0000256" key="12">
    <source>
        <dbReference type="ARBA" id="ARBA00023027"/>
    </source>
</evidence>
<evidence type="ECO:0000256" key="8">
    <source>
        <dbReference type="ARBA" id="ARBA00022833"/>
    </source>
</evidence>
<dbReference type="Pfam" id="PF03120">
    <property type="entry name" value="OB_DNA_ligase"/>
    <property type="match status" value="1"/>
</dbReference>
<dbReference type="SMART" id="SM00292">
    <property type="entry name" value="BRCT"/>
    <property type="match status" value="1"/>
</dbReference>
<evidence type="ECO:0000313" key="19">
    <source>
        <dbReference type="Proteomes" id="UP001195483"/>
    </source>
</evidence>
<dbReference type="GO" id="GO:0006281">
    <property type="term" value="P:DNA repair"/>
    <property type="evidence" value="ECO:0007669"/>
    <property type="project" value="UniProtKB-KW"/>
</dbReference>
<dbReference type="PROSITE" id="PS01056">
    <property type="entry name" value="DNA_LIGASE_N2"/>
    <property type="match status" value="1"/>
</dbReference>
<dbReference type="Gene3D" id="1.10.150.20">
    <property type="entry name" value="5' to 3' exonuclease, C-terminal subdomain"/>
    <property type="match status" value="2"/>
</dbReference>
<dbReference type="Gene3D" id="3.30.470.30">
    <property type="entry name" value="DNA ligase/mRNA capping enzyme"/>
    <property type="match status" value="1"/>
</dbReference>
<dbReference type="CDD" id="cd00773">
    <property type="entry name" value="HisRS-like_core"/>
    <property type="match status" value="1"/>
</dbReference>
<accession>A0AAE0VLD1</accession>
<comment type="caution">
    <text evidence="18">The sequence shown here is derived from an EMBL/GenBank/DDBJ whole genome shotgun (WGS) entry which is preliminary data.</text>
</comment>
<keyword evidence="9" id="KW-0067">ATP-binding</keyword>
<dbReference type="Gene3D" id="3.30.930.10">
    <property type="entry name" value="Bira Bifunctional Protein, Domain 2"/>
    <property type="match status" value="1"/>
</dbReference>
<keyword evidence="5" id="KW-0479">Metal-binding</keyword>
<dbReference type="InterPro" id="IPR013840">
    <property type="entry name" value="DNAligase_N"/>
</dbReference>
<keyword evidence="7" id="KW-0227">DNA damage</keyword>
<dbReference type="InterPro" id="IPR006195">
    <property type="entry name" value="aa-tRNA-synth_II"/>
</dbReference>
<dbReference type="Gene3D" id="2.40.50.140">
    <property type="entry name" value="Nucleic acid-binding proteins"/>
    <property type="match status" value="1"/>
</dbReference>
<dbReference type="InterPro" id="IPR012340">
    <property type="entry name" value="NA-bd_OB-fold"/>
</dbReference>
<evidence type="ECO:0000256" key="5">
    <source>
        <dbReference type="ARBA" id="ARBA00022723"/>
    </source>
</evidence>
<dbReference type="Pfam" id="PF12738">
    <property type="entry name" value="PTCB-BRCT"/>
    <property type="match status" value="1"/>
</dbReference>
<dbReference type="GO" id="GO:0005524">
    <property type="term" value="F:ATP binding"/>
    <property type="evidence" value="ECO:0007669"/>
    <property type="project" value="UniProtKB-KW"/>
</dbReference>
<organism evidence="18 19">
    <name type="scientific">Potamilus streckersoni</name>
    <dbReference type="NCBI Taxonomy" id="2493646"/>
    <lineage>
        <taxon>Eukaryota</taxon>
        <taxon>Metazoa</taxon>
        <taxon>Spiralia</taxon>
        <taxon>Lophotrochozoa</taxon>
        <taxon>Mollusca</taxon>
        <taxon>Bivalvia</taxon>
        <taxon>Autobranchia</taxon>
        <taxon>Heteroconchia</taxon>
        <taxon>Palaeoheterodonta</taxon>
        <taxon>Unionida</taxon>
        <taxon>Unionoidea</taxon>
        <taxon>Unionidae</taxon>
        <taxon>Ambleminae</taxon>
        <taxon>Lampsilini</taxon>
        <taxon>Potamilus</taxon>
    </lineage>
</organism>
<dbReference type="InterPro" id="IPR001679">
    <property type="entry name" value="DNA_ligase"/>
</dbReference>
<dbReference type="EMBL" id="JAEAOA010001427">
    <property type="protein sequence ID" value="KAK3582179.1"/>
    <property type="molecule type" value="Genomic_DNA"/>
</dbReference>
<evidence type="ECO:0000256" key="4">
    <source>
        <dbReference type="ARBA" id="ARBA00022705"/>
    </source>
</evidence>
<reference evidence="18" key="3">
    <citation type="submission" date="2023-05" db="EMBL/GenBank/DDBJ databases">
        <authorList>
            <person name="Smith C.H."/>
        </authorList>
    </citation>
    <scope>NUCLEOTIDE SEQUENCE</scope>
    <source>
        <strain evidence="18">CHS0354</strain>
        <tissue evidence="18">Mantle</tissue>
    </source>
</reference>
<dbReference type="SUPFAM" id="SSF52954">
    <property type="entry name" value="Class II aaRS ABD-related"/>
    <property type="match status" value="1"/>
</dbReference>
<dbReference type="Proteomes" id="UP001195483">
    <property type="component" value="Unassembled WGS sequence"/>
</dbReference>
<dbReference type="GO" id="GO:0006427">
    <property type="term" value="P:histidyl-tRNA aminoacylation"/>
    <property type="evidence" value="ECO:0007669"/>
    <property type="project" value="InterPro"/>
</dbReference>
<dbReference type="InterPro" id="IPR036420">
    <property type="entry name" value="BRCT_dom_sf"/>
</dbReference>
<evidence type="ECO:0000256" key="14">
    <source>
        <dbReference type="ARBA" id="ARBA00034005"/>
    </source>
</evidence>
<dbReference type="GO" id="GO:0003911">
    <property type="term" value="F:DNA ligase (NAD+) activity"/>
    <property type="evidence" value="ECO:0007669"/>
    <property type="project" value="UniProtKB-EC"/>
</dbReference>
<dbReference type="SUPFAM" id="SSF50249">
    <property type="entry name" value="Nucleic acid-binding proteins"/>
    <property type="match status" value="1"/>
</dbReference>
<evidence type="ECO:0000256" key="11">
    <source>
        <dbReference type="ARBA" id="ARBA00022917"/>
    </source>
</evidence>
<evidence type="ECO:0000256" key="10">
    <source>
        <dbReference type="ARBA" id="ARBA00022842"/>
    </source>
</evidence>
<dbReference type="GO" id="GO:0046872">
    <property type="term" value="F:metal ion binding"/>
    <property type="evidence" value="ECO:0007669"/>
    <property type="project" value="UniProtKB-KW"/>
</dbReference>
<feature type="domain" description="BRCT" evidence="16">
    <location>
        <begin position="466"/>
        <end position="550"/>
    </location>
</feature>
<dbReference type="AlphaFoldDB" id="A0AAE0VLD1"/>
<keyword evidence="4" id="KW-0235">DNA replication</keyword>
<keyword evidence="6" id="KW-0547">Nucleotide-binding</keyword>
<evidence type="ECO:0000256" key="7">
    <source>
        <dbReference type="ARBA" id="ARBA00022763"/>
    </source>
</evidence>
<dbReference type="Gene3D" id="3.40.50.10190">
    <property type="entry name" value="BRCT domain"/>
    <property type="match status" value="1"/>
</dbReference>
<evidence type="ECO:0000256" key="1">
    <source>
        <dbReference type="ARBA" id="ARBA00001946"/>
    </source>
</evidence>
<dbReference type="Gene3D" id="3.30.240.30">
    <property type="match status" value="1"/>
</dbReference>